<evidence type="ECO:0000256" key="3">
    <source>
        <dbReference type="PIRSR" id="PIRSR610905-1"/>
    </source>
</evidence>
<dbReference type="InterPro" id="IPR012341">
    <property type="entry name" value="6hp_glycosidase-like_sf"/>
</dbReference>
<dbReference type="GO" id="GO:0000272">
    <property type="term" value="P:polysaccharide catabolic process"/>
    <property type="evidence" value="ECO:0007669"/>
    <property type="project" value="TreeGrafter"/>
</dbReference>
<dbReference type="SUPFAM" id="SSF48208">
    <property type="entry name" value="Six-hairpin glycosidases"/>
    <property type="match status" value="1"/>
</dbReference>
<evidence type="ECO:0000313" key="5">
    <source>
        <dbReference type="EMBL" id="EDY94217.1"/>
    </source>
</evidence>
<dbReference type="AlphaFoldDB" id="B5D3R7"/>
<feature type="active site" description="Nucleophile" evidence="3">
    <location>
        <position position="91"/>
    </location>
</feature>
<dbReference type="PANTHER" id="PTHR36845">
    <property type="entry name" value="HYDROLASE, PUTATIVE (AFU_ORTHOLOGUE AFUA_7G05090)-RELATED"/>
    <property type="match status" value="1"/>
</dbReference>
<dbReference type="eggNOG" id="COG4225">
    <property type="taxonomic scope" value="Bacteria"/>
</dbReference>
<reference evidence="5 6" key="1">
    <citation type="submission" date="2008-08" db="EMBL/GenBank/DDBJ databases">
        <title>Draft genome sequence of Bacteroides plebeius (DSM 17135).</title>
        <authorList>
            <person name="Sudarsanam P."/>
            <person name="Ley R."/>
            <person name="Guruge J."/>
            <person name="Turnbaugh P.J."/>
            <person name="Mahowald M."/>
            <person name="Liep D."/>
            <person name="Gordon J."/>
        </authorList>
    </citation>
    <scope>NUCLEOTIDE SEQUENCE [LARGE SCALE GENOMIC DNA]</scope>
    <source>
        <strain evidence="6">DSM 17135 / JCM 12973 / M2</strain>
    </source>
</reference>
<proteinExistence type="inferred from homology"/>
<dbReference type="InterPro" id="IPR010905">
    <property type="entry name" value="Glyco_hydro_88"/>
</dbReference>
<evidence type="ECO:0000256" key="1">
    <source>
        <dbReference type="ARBA" id="ARBA00022801"/>
    </source>
</evidence>
<dbReference type="GO" id="GO:0052757">
    <property type="term" value="F:chondroitin hydrolase activity"/>
    <property type="evidence" value="ECO:0007669"/>
    <property type="project" value="TreeGrafter"/>
</dbReference>
<protein>
    <submittedName>
        <fullName evidence="5">Glycosyl hydrolase, family 88</fullName>
        <ecNumber evidence="5">3.2.1.-</ecNumber>
    </submittedName>
</protein>
<dbReference type="Gene3D" id="1.50.10.10">
    <property type="match status" value="1"/>
</dbReference>
<reference evidence="5 6" key="2">
    <citation type="submission" date="2008-08" db="EMBL/GenBank/DDBJ databases">
        <authorList>
            <person name="Fulton L."/>
            <person name="Clifton S."/>
            <person name="Fulton B."/>
            <person name="Xu J."/>
            <person name="Minx P."/>
            <person name="Pepin K.H."/>
            <person name="Johnson M."/>
            <person name="Thiruvilangam P."/>
            <person name="Bhonagiri V."/>
            <person name="Nash W.E."/>
            <person name="Mardis E.R."/>
            <person name="Wilson R.K."/>
        </authorList>
    </citation>
    <scope>NUCLEOTIDE SEQUENCE [LARGE SCALE GENOMIC DNA]</scope>
    <source>
        <strain evidence="6">DSM 17135 / JCM 12973 / M2</strain>
    </source>
</reference>
<dbReference type="PANTHER" id="PTHR36845:SF1">
    <property type="entry name" value="HYDROLASE, PUTATIVE (AFU_ORTHOLOGUE AFUA_7G05090)-RELATED"/>
    <property type="match status" value="1"/>
</dbReference>
<organism evidence="5 6">
    <name type="scientific">Phocaeicola plebeius (strain DSM 17135 / JCM 12973 / CCUG 54634 / M2)</name>
    <name type="common">Bacteroides plebeius</name>
    <dbReference type="NCBI Taxonomy" id="484018"/>
    <lineage>
        <taxon>Bacteria</taxon>
        <taxon>Pseudomonadati</taxon>
        <taxon>Bacteroidota</taxon>
        <taxon>Bacteroidia</taxon>
        <taxon>Bacteroidales</taxon>
        <taxon>Bacteroidaceae</taxon>
        <taxon>Phocaeicola</taxon>
    </lineage>
</organism>
<dbReference type="EMBL" id="ABQC02000024">
    <property type="protein sequence ID" value="EDY94217.1"/>
    <property type="molecule type" value="Genomic_DNA"/>
</dbReference>
<name>B5D3R7_PHOPM</name>
<dbReference type="Proteomes" id="UP000003452">
    <property type="component" value="Unassembled WGS sequence"/>
</dbReference>
<accession>B5D3R7</accession>
<feature type="binding site" evidence="4">
    <location>
        <position position="223"/>
    </location>
    <ligand>
        <name>substrate</name>
    </ligand>
</feature>
<dbReference type="InterPro" id="IPR008928">
    <property type="entry name" value="6-hairpin_glycosidase_sf"/>
</dbReference>
<gene>
    <name evidence="5" type="ORF">BACPLE_03671</name>
</gene>
<keyword evidence="5" id="KW-0326">Glycosidase</keyword>
<evidence type="ECO:0000256" key="4">
    <source>
        <dbReference type="PIRSR" id="PIRSR610905-2"/>
    </source>
</evidence>
<feature type="active site" description="Proton donor" evidence="3">
    <location>
        <position position="151"/>
    </location>
</feature>
<sequence length="375" mass="43507">MSEVIEKGLERSVLQSKAMAYSLLDDKNKLPRTIGKDGKLLAVDSHDWTSGFYPGVLWYLFEVTHDDSLKYFASEYTQRVLKEQYTTDNHDVGFIISCSFGNGYRLTKNPQYRDVLVQAAHSLSTRYRETVQCIRSWDFNQQEWQYPVIIDNMMNLELLLEASSLSGDSRFGQIARKHADTTIKNHFRSDYSSYHVVSYDTITGLPEKKQTSQGFSDESSWARGQAWGLYSFTMMYRKTKDIHYLQQAQEIAKFILNHPNFPEDKIPYWDFDSSEIPNDYRDASAAAIMASGFIELSQLAQDKKLAEECLATAEQQLRTLTSPEYLSEPFDNHNFILKHSVGHKPVRNEVDVPLIYADYYYVEALVRYKKWILKE</sequence>
<dbReference type="EC" id="3.2.1.-" evidence="5"/>
<keyword evidence="1 5" id="KW-0378">Hydrolase</keyword>
<feature type="binding site" evidence="4">
    <location>
        <position position="211"/>
    </location>
    <ligand>
        <name>substrate</name>
    </ligand>
</feature>
<feature type="binding site" evidence="4">
    <location>
        <position position="91"/>
    </location>
    <ligand>
        <name>substrate</name>
    </ligand>
</feature>
<feature type="binding site" evidence="4">
    <location>
        <position position="151"/>
    </location>
    <ligand>
        <name>substrate</name>
    </ligand>
</feature>
<dbReference type="Pfam" id="PF07470">
    <property type="entry name" value="Glyco_hydro_88"/>
    <property type="match status" value="1"/>
</dbReference>
<dbReference type="HOGENOM" id="CLU_027158_0_0_10"/>
<evidence type="ECO:0000313" key="6">
    <source>
        <dbReference type="Proteomes" id="UP000003452"/>
    </source>
</evidence>
<feature type="binding site" evidence="4">
    <location>
        <position position="227"/>
    </location>
    <ligand>
        <name>substrate</name>
    </ligand>
</feature>
<comment type="similarity">
    <text evidence="2">Belongs to the glycosyl hydrolase 88 family.</text>
</comment>
<dbReference type="InterPro" id="IPR052369">
    <property type="entry name" value="UG_Glycosaminoglycan_Hydrolase"/>
</dbReference>
<comment type="caution">
    <text evidence="5">The sequence shown here is derived from an EMBL/GenBank/DDBJ whole genome shotgun (WGS) entry which is preliminary data.</text>
</comment>
<evidence type="ECO:0000256" key="2">
    <source>
        <dbReference type="ARBA" id="ARBA00038358"/>
    </source>
</evidence>